<keyword evidence="4 10" id="KW-0862">Zinc</keyword>
<dbReference type="PRINTS" id="PR00398">
    <property type="entry name" value="STRDHORMONER"/>
</dbReference>
<evidence type="ECO:0000313" key="14">
    <source>
        <dbReference type="EMBL" id="KAK7479047.1"/>
    </source>
</evidence>
<keyword evidence="7 10" id="KW-0804">Transcription</keyword>
<dbReference type="Pfam" id="PF00105">
    <property type="entry name" value="zf-C4"/>
    <property type="match status" value="1"/>
</dbReference>
<dbReference type="CDD" id="cd06961">
    <property type="entry name" value="NR_DBD_TR"/>
    <property type="match status" value="1"/>
</dbReference>
<dbReference type="SUPFAM" id="SSF48508">
    <property type="entry name" value="Nuclear receptor ligand-binding domain"/>
    <property type="match status" value="1"/>
</dbReference>
<protein>
    <submittedName>
        <fullName evidence="14">Uncharacterized protein</fullName>
    </submittedName>
</protein>
<name>A0ABD0JVF5_9CAEN</name>
<evidence type="ECO:0000256" key="2">
    <source>
        <dbReference type="ARBA" id="ARBA00022723"/>
    </source>
</evidence>
<dbReference type="PROSITE" id="PS51030">
    <property type="entry name" value="NUCLEAR_REC_DBD_2"/>
    <property type="match status" value="1"/>
</dbReference>
<accession>A0ABD0JVF5</accession>
<evidence type="ECO:0000256" key="1">
    <source>
        <dbReference type="ARBA" id="ARBA00004123"/>
    </source>
</evidence>
<evidence type="ECO:0000259" key="12">
    <source>
        <dbReference type="PROSITE" id="PS51030"/>
    </source>
</evidence>
<dbReference type="SMART" id="SM00430">
    <property type="entry name" value="HOLI"/>
    <property type="match status" value="1"/>
</dbReference>
<dbReference type="PROSITE" id="PS51843">
    <property type="entry name" value="NR_LBD"/>
    <property type="match status" value="1"/>
</dbReference>
<evidence type="ECO:0000256" key="4">
    <source>
        <dbReference type="ARBA" id="ARBA00022833"/>
    </source>
</evidence>
<dbReference type="AlphaFoldDB" id="A0ABD0JVF5"/>
<dbReference type="GO" id="GO:0003677">
    <property type="term" value="F:DNA binding"/>
    <property type="evidence" value="ECO:0007669"/>
    <property type="project" value="UniProtKB-KW"/>
</dbReference>
<dbReference type="Gene3D" id="1.10.565.10">
    <property type="entry name" value="Retinoid X Receptor"/>
    <property type="match status" value="1"/>
</dbReference>
<comment type="caution">
    <text evidence="14">The sequence shown here is derived from an EMBL/GenBank/DDBJ whole genome shotgun (WGS) entry which is preliminary data.</text>
</comment>
<keyword evidence="15" id="KW-1185">Reference proteome</keyword>
<evidence type="ECO:0000256" key="6">
    <source>
        <dbReference type="ARBA" id="ARBA00023125"/>
    </source>
</evidence>
<evidence type="ECO:0000313" key="15">
    <source>
        <dbReference type="Proteomes" id="UP001519460"/>
    </source>
</evidence>
<comment type="similarity">
    <text evidence="10">Belongs to the nuclear hormone receptor family.</text>
</comment>
<dbReference type="GO" id="GO:0008270">
    <property type="term" value="F:zinc ion binding"/>
    <property type="evidence" value="ECO:0007669"/>
    <property type="project" value="UniProtKB-KW"/>
</dbReference>
<keyword evidence="5 10" id="KW-0805">Transcription regulation</keyword>
<evidence type="ECO:0000256" key="5">
    <source>
        <dbReference type="ARBA" id="ARBA00023015"/>
    </source>
</evidence>
<keyword evidence="2 10" id="KW-0479">Metal-binding</keyword>
<dbReference type="InterPro" id="IPR050200">
    <property type="entry name" value="Nuclear_hormone_rcpt_NR3"/>
</dbReference>
<proteinExistence type="inferred from homology"/>
<feature type="compositionally biased region" description="Low complexity" evidence="11">
    <location>
        <begin position="16"/>
        <end position="31"/>
    </location>
</feature>
<dbReference type="PROSITE" id="PS00031">
    <property type="entry name" value="NUCLEAR_REC_DBD_1"/>
    <property type="match status" value="1"/>
</dbReference>
<gene>
    <name evidence="14" type="ORF">BaRGS_00029717</name>
</gene>
<feature type="region of interest" description="Disordered" evidence="11">
    <location>
        <begin position="217"/>
        <end position="246"/>
    </location>
</feature>
<dbReference type="SMART" id="SM00399">
    <property type="entry name" value="ZnF_C4"/>
    <property type="match status" value="1"/>
</dbReference>
<evidence type="ECO:0000256" key="10">
    <source>
        <dbReference type="RuleBase" id="RU004334"/>
    </source>
</evidence>
<reference evidence="14 15" key="1">
    <citation type="journal article" date="2023" name="Sci. Data">
        <title>Genome assembly of the Korean intertidal mud-creeper Batillaria attramentaria.</title>
        <authorList>
            <person name="Patra A.K."/>
            <person name="Ho P.T."/>
            <person name="Jun S."/>
            <person name="Lee S.J."/>
            <person name="Kim Y."/>
            <person name="Won Y.J."/>
        </authorList>
    </citation>
    <scope>NUCLEOTIDE SEQUENCE [LARGE SCALE GENOMIC DNA]</scope>
    <source>
        <strain evidence="14">Wonlab-2016</strain>
    </source>
</reference>
<comment type="subcellular location">
    <subcellularLocation>
        <location evidence="1 10">Nucleus</location>
    </subcellularLocation>
</comment>
<dbReference type="SUPFAM" id="SSF57716">
    <property type="entry name" value="Glucocorticoid receptor-like (DNA-binding domain)"/>
    <property type="match status" value="1"/>
</dbReference>
<keyword evidence="8 10" id="KW-0675">Receptor</keyword>
<keyword evidence="3 10" id="KW-0863">Zinc-finger</keyword>
<dbReference type="Pfam" id="PF00104">
    <property type="entry name" value="Hormone_recep"/>
    <property type="match status" value="1"/>
</dbReference>
<dbReference type="PRINTS" id="PR00047">
    <property type="entry name" value="STROIDFINGER"/>
</dbReference>
<dbReference type="InterPro" id="IPR000536">
    <property type="entry name" value="Nucl_hrmn_rcpt_lig-bd"/>
</dbReference>
<keyword evidence="9 10" id="KW-0539">Nucleus</keyword>
<dbReference type="EMBL" id="JACVVK020000312">
    <property type="protein sequence ID" value="KAK7479047.1"/>
    <property type="molecule type" value="Genomic_DNA"/>
</dbReference>
<dbReference type="InterPro" id="IPR001723">
    <property type="entry name" value="Nuclear_hrmn_rcpt"/>
</dbReference>
<keyword evidence="6 10" id="KW-0238">DNA-binding</keyword>
<evidence type="ECO:0000256" key="3">
    <source>
        <dbReference type="ARBA" id="ARBA00022771"/>
    </source>
</evidence>
<dbReference type="Proteomes" id="UP001519460">
    <property type="component" value="Unassembled WGS sequence"/>
</dbReference>
<dbReference type="InterPro" id="IPR001628">
    <property type="entry name" value="Znf_hrmn_rcpt"/>
</dbReference>
<feature type="region of interest" description="Disordered" evidence="11">
    <location>
        <begin position="1"/>
        <end position="33"/>
    </location>
</feature>
<dbReference type="PANTHER" id="PTHR48092">
    <property type="entry name" value="KNIRPS-RELATED PROTEIN-RELATED"/>
    <property type="match status" value="1"/>
</dbReference>
<dbReference type="InterPro" id="IPR013088">
    <property type="entry name" value="Znf_NHR/GATA"/>
</dbReference>
<evidence type="ECO:0000259" key="13">
    <source>
        <dbReference type="PROSITE" id="PS51843"/>
    </source>
</evidence>
<sequence length="479" mass="52431">MDSGGFSQDSADSDAMESSSFSQSVVDGSGVASSQLDNDNNIVIIMHSDNPTTAHHGSIHPTSIASSNQQVLQDNGISVSVATADPTYTPSANVEVMTLDVDGSNVGWTANEENTGDESSWTPGAITPSASTEVMAPSGDGSSASCYVCGDRASGYHYSVYSCEGCKGFFKRTVQKNLLYQCKDTGNCIINKFTRNSCQHCRFNKCLVMGMKKEAVREDRSPGGKHRHKRQRTEDPISMATTGSIPSGPEGGGEFKEFHDSLVDKLVAARPDRIPKAEHGGLNAALSVNELMQYGYVELKFIVQWAKKVPGFQDLEIGDQMALLKSAFMELNVFRLAYRSMGLENMIRFADNIIISLEECQSMGWGKELVNATVDFASRLSEINLDLTEFCVLNAIVLTYPDAGGIQDKIRVMSLQARILDSLRRYMVHRFPGDHRRFGKMLLRLPALRTVSAKAAERFLSLTLDGSIQINDLVLEMIN</sequence>
<evidence type="ECO:0000256" key="11">
    <source>
        <dbReference type="SAM" id="MobiDB-lite"/>
    </source>
</evidence>
<evidence type="ECO:0000256" key="9">
    <source>
        <dbReference type="ARBA" id="ARBA00023242"/>
    </source>
</evidence>
<evidence type="ECO:0000256" key="8">
    <source>
        <dbReference type="ARBA" id="ARBA00023170"/>
    </source>
</evidence>
<dbReference type="FunFam" id="3.30.50.10:FF:000006">
    <property type="entry name" value="Nuclear receptor subfamily 5 group A member"/>
    <property type="match status" value="1"/>
</dbReference>
<organism evidence="14 15">
    <name type="scientific">Batillaria attramentaria</name>
    <dbReference type="NCBI Taxonomy" id="370345"/>
    <lineage>
        <taxon>Eukaryota</taxon>
        <taxon>Metazoa</taxon>
        <taxon>Spiralia</taxon>
        <taxon>Lophotrochozoa</taxon>
        <taxon>Mollusca</taxon>
        <taxon>Gastropoda</taxon>
        <taxon>Caenogastropoda</taxon>
        <taxon>Sorbeoconcha</taxon>
        <taxon>Cerithioidea</taxon>
        <taxon>Batillariidae</taxon>
        <taxon>Batillaria</taxon>
    </lineage>
</organism>
<feature type="domain" description="Nuclear receptor" evidence="12">
    <location>
        <begin position="143"/>
        <end position="218"/>
    </location>
</feature>
<evidence type="ECO:0000256" key="7">
    <source>
        <dbReference type="ARBA" id="ARBA00023163"/>
    </source>
</evidence>
<dbReference type="GO" id="GO:0005634">
    <property type="term" value="C:nucleus"/>
    <property type="evidence" value="ECO:0007669"/>
    <property type="project" value="UniProtKB-SubCell"/>
</dbReference>
<dbReference type="PRINTS" id="PR01292">
    <property type="entry name" value="RETNOICACIDR"/>
</dbReference>
<dbReference type="InterPro" id="IPR035500">
    <property type="entry name" value="NHR-like_dom_sf"/>
</dbReference>
<dbReference type="Gene3D" id="3.30.50.10">
    <property type="entry name" value="Erythroid Transcription Factor GATA-1, subunit A"/>
    <property type="match status" value="1"/>
</dbReference>
<feature type="domain" description="NR LBD" evidence="13">
    <location>
        <begin position="258"/>
        <end position="479"/>
    </location>
</feature>
<dbReference type="InterPro" id="IPR003078">
    <property type="entry name" value="Retinoic_acid_rcpt"/>
</dbReference>